<dbReference type="EMBL" id="JAUUTY010000006">
    <property type="protein sequence ID" value="KAK1618802.1"/>
    <property type="molecule type" value="Genomic_DNA"/>
</dbReference>
<reference evidence="2" key="1">
    <citation type="submission" date="2023-07" db="EMBL/GenBank/DDBJ databases">
        <title>A chromosome-level genome assembly of Lolium multiflorum.</title>
        <authorList>
            <person name="Chen Y."/>
            <person name="Copetti D."/>
            <person name="Kolliker R."/>
            <person name="Studer B."/>
        </authorList>
    </citation>
    <scope>NUCLEOTIDE SEQUENCE</scope>
    <source>
        <strain evidence="2">02402/16</strain>
        <tissue evidence="2">Leaf</tissue>
    </source>
</reference>
<evidence type="ECO:0000259" key="1">
    <source>
        <dbReference type="Pfam" id="PF25597"/>
    </source>
</evidence>
<dbReference type="PANTHER" id="PTHR42648:SF25">
    <property type="entry name" value="RNA-DIRECTED DNA POLYMERASE"/>
    <property type="match status" value="1"/>
</dbReference>
<gene>
    <name evidence="2" type="ORF">QYE76_024319</name>
</gene>
<evidence type="ECO:0000313" key="3">
    <source>
        <dbReference type="Proteomes" id="UP001231189"/>
    </source>
</evidence>
<protein>
    <recommendedName>
        <fullName evidence="1">Retroviral polymerase SH3-like domain-containing protein</fullName>
    </recommendedName>
</protein>
<sequence length="298" mass="33364">MVRGMPVIDRVVEYCDGCTLGKKHRAPFPQATTFRAERGTGSRYMWLELLTSKDEAFDRFKKVQAMTEGEGDAAALVRSTGRGEFNSMDFRKAMVTAVYILNRAPTRSLESVTPYKAWHGRKPNVQHLRTFGCMVHVKNVGPGITKLSDRSAPMIFVGYEVGSKCYRVYNPATKKVQVTRDVLFEENRQWDWSTPAAPTHAVTGWRGPGAPGARTAHATFTWCTPLRTGMRSWTQHGHGGVPSHRHLGHPQVPHSRPHSLVCTPPTGREIRWATTPHDDALERTRALHCATVASLRPR</sequence>
<name>A0AAD8RD34_LOLMU</name>
<dbReference type="AlphaFoldDB" id="A0AAD8RD34"/>
<keyword evidence="3" id="KW-1185">Reference proteome</keyword>
<dbReference type="InterPro" id="IPR039537">
    <property type="entry name" value="Retrotran_Ty1/copia-like"/>
</dbReference>
<dbReference type="Proteomes" id="UP001231189">
    <property type="component" value="Unassembled WGS sequence"/>
</dbReference>
<feature type="domain" description="Retroviral polymerase SH3-like" evidence="1">
    <location>
        <begin position="133"/>
        <end position="195"/>
    </location>
</feature>
<proteinExistence type="predicted"/>
<dbReference type="Pfam" id="PF25597">
    <property type="entry name" value="SH3_retrovirus"/>
    <property type="match status" value="1"/>
</dbReference>
<dbReference type="InterPro" id="IPR012337">
    <property type="entry name" value="RNaseH-like_sf"/>
</dbReference>
<accession>A0AAD8RD34</accession>
<evidence type="ECO:0000313" key="2">
    <source>
        <dbReference type="EMBL" id="KAK1618802.1"/>
    </source>
</evidence>
<organism evidence="2 3">
    <name type="scientific">Lolium multiflorum</name>
    <name type="common">Italian ryegrass</name>
    <name type="synonym">Lolium perenne subsp. multiflorum</name>
    <dbReference type="NCBI Taxonomy" id="4521"/>
    <lineage>
        <taxon>Eukaryota</taxon>
        <taxon>Viridiplantae</taxon>
        <taxon>Streptophyta</taxon>
        <taxon>Embryophyta</taxon>
        <taxon>Tracheophyta</taxon>
        <taxon>Spermatophyta</taxon>
        <taxon>Magnoliopsida</taxon>
        <taxon>Liliopsida</taxon>
        <taxon>Poales</taxon>
        <taxon>Poaceae</taxon>
        <taxon>BOP clade</taxon>
        <taxon>Pooideae</taxon>
        <taxon>Poodae</taxon>
        <taxon>Poeae</taxon>
        <taxon>Poeae Chloroplast Group 2 (Poeae type)</taxon>
        <taxon>Loliodinae</taxon>
        <taxon>Loliinae</taxon>
        <taxon>Lolium</taxon>
    </lineage>
</organism>
<dbReference type="PANTHER" id="PTHR42648">
    <property type="entry name" value="TRANSPOSASE, PUTATIVE-RELATED"/>
    <property type="match status" value="1"/>
</dbReference>
<dbReference type="InterPro" id="IPR057670">
    <property type="entry name" value="SH3_retrovirus"/>
</dbReference>
<dbReference type="SUPFAM" id="SSF53098">
    <property type="entry name" value="Ribonuclease H-like"/>
    <property type="match status" value="1"/>
</dbReference>
<comment type="caution">
    <text evidence="2">The sequence shown here is derived from an EMBL/GenBank/DDBJ whole genome shotgun (WGS) entry which is preliminary data.</text>
</comment>